<feature type="region of interest" description="Disordered" evidence="7">
    <location>
        <begin position="33"/>
        <end position="67"/>
    </location>
</feature>
<comment type="similarity">
    <text evidence="2">Belongs to the acetyltransferase family. GCN5 subfamily.</text>
</comment>
<dbReference type="InterPro" id="IPR000182">
    <property type="entry name" value="GNAT_dom"/>
</dbReference>
<dbReference type="PROSITE" id="PS50014">
    <property type="entry name" value="BROMODOMAIN_2"/>
    <property type="match status" value="1"/>
</dbReference>
<evidence type="ECO:0000256" key="5">
    <source>
        <dbReference type="ARBA" id="ARBA00023242"/>
    </source>
</evidence>
<protein>
    <submittedName>
        <fullName evidence="10">Uncharacterized protein</fullName>
    </submittedName>
</protein>
<dbReference type="AlphaFoldDB" id="A0A507DZC5"/>
<keyword evidence="3 6" id="KW-0103">Bromodomain</keyword>
<dbReference type="GO" id="GO:0005634">
    <property type="term" value="C:nucleus"/>
    <property type="evidence" value="ECO:0007669"/>
    <property type="project" value="UniProtKB-SubCell"/>
</dbReference>
<dbReference type="Pfam" id="PF00439">
    <property type="entry name" value="Bromodomain"/>
    <property type="match status" value="1"/>
</dbReference>
<dbReference type="PRINTS" id="PR00503">
    <property type="entry name" value="BROMODOMAIN"/>
</dbReference>
<keyword evidence="5" id="KW-0539">Nucleus</keyword>
<keyword evidence="4" id="KW-0010">Activator</keyword>
<dbReference type="STRING" id="109895.A0A507DZC5"/>
<evidence type="ECO:0000313" key="11">
    <source>
        <dbReference type="Proteomes" id="UP000318582"/>
    </source>
</evidence>
<evidence type="ECO:0000256" key="2">
    <source>
        <dbReference type="ARBA" id="ARBA00008607"/>
    </source>
</evidence>
<evidence type="ECO:0000313" key="10">
    <source>
        <dbReference type="EMBL" id="TPX56537.1"/>
    </source>
</evidence>
<name>A0A507DZC5_9FUNG</name>
<dbReference type="SMART" id="SM00297">
    <property type="entry name" value="BROMO"/>
    <property type="match status" value="1"/>
</dbReference>
<sequence>MFKGPRRRSVSAASGKKGYEGVSAPWQLMDLRGGKNRAGVDDGEDYDKVPCAADSESPELESRPTESDLYEYVSPKYRLLLQDESAGLLSFAAFRNDINETSIKLLTQWKSLVETQLPAMLPEYIARIVYARDHESYLGLRADGTVCAGMTYRVFAERGFVEIVFVCAKKELQGMGYGERLLAHFKDHMRNVHKADHCLMWADQNAVDFFKLQGFSDQVTLDPALWLGYIKLYSMSTLMQFSAIPGIEYRNKCELMKSLRMQKKAIVSKALEGSITQVVFPGIKAFNQKNAPSCINPNDIPGLKEGGWTPQMDARERDRLNTRSAHHRTFEEILQLLSAHESSYPFAVPVLGIPDYDLLIKNPMDLSTMQAKLKSCPSYRSWREFKADFVLIITNCKTYNRPETIYVKCANALLRYFTQLEKKYNKKS</sequence>
<dbReference type="CDD" id="cd04301">
    <property type="entry name" value="NAT_SF"/>
    <property type="match status" value="1"/>
</dbReference>
<keyword evidence="11" id="KW-1185">Reference proteome</keyword>
<dbReference type="PANTHER" id="PTHR45750">
    <property type="entry name" value="GH11602P"/>
    <property type="match status" value="1"/>
</dbReference>
<gene>
    <name evidence="10" type="ORF">PhCBS80983_g04485</name>
</gene>
<organism evidence="10 11">
    <name type="scientific">Powellomyces hirtus</name>
    <dbReference type="NCBI Taxonomy" id="109895"/>
    <lineage>
        <taxon>Eukaryota</taxon>
        <taxon>Fungi</taxon>
        <taxon>Fungi incertae sedis</taxon>
        <taxon>Chytridiomycota</taxon>
        <taxon>Chytridiomycota incertae sedis</taxon>
        <taxon>Chytridiomycetes</taxon>
        <taxon>Spizellomycetales</taxon>
        <taxon>Powellomycetaceae</taxon>
        <taxon>Powellomyces</taxon>
    </lineage>
</organism>
<dbReference type="EMBL" id="QEAQ01000072">
    <property type="protein sequence ID" value="TPX56537.1"/>
    <property type="molecule type" value="Genomic_DNA"/>
</dbReference>
<dbReference type="InterPro" id="IPR036427">
    <property type="entry name" value="Bromodomain-like_sf"/>
</dbReference>
<evidence type="ECO:0000256" key="6">
    <source>
        <dbReference type="PROSITE-ProRule" id="PRU00035"/>
    </source>
</evidence>
<comment type="subcellular location">
    <subcellularLocation>
        <location evidence="1">Nucleus</location>
    </subcellularLocation>
</comment>
<dbReference type="SUPFAM" id="SSF55729">
    <property type="entry name" value="Acyl-CoA N-acyltransferases (Nat)"/>
    <property type="match status" value="1"/>
</dbReference>
<dbReference type="PROSITE" id="PS51186">
    <property type="entry name" value="GNAT"/>
    <property type="match status" value="1"/>
</dbReference>
<dbReference type="InterPro" id="IPR001487">
    <property type="entry name" value="Bromodomain"/>
</dbReference>
<evidence type="ECO:0000256" key="7">
    <source>
        <dbReference type="SAM" id="MobiDB-lite"/>
    </source>
</evidence>
<dbReference type="SUPFAM" id="SSF47370">
    <property type="entry name" value="Bromodomain"/>
    <property type="match status" value="1"/>
</dbReference>
<evidence type="ECO:0000259" key="8">
    <source>
        <dbReference type="PROSITE" id="PS50014"/>
    </source>
</evidence>
<accession>A0A507DZC5</accession>
<comment type="caution">
    <text evidence="10">The sequence shown here is derived from an EMBL/GenBank/DDBJ whole genome shotgun (WGS) entry which is preliminary data.</text>
</comment>
<dbReference type="Proteomes" id="UP000318582">
    <property type="component" value="Unassembled WGS sequence"/>
</dbReference>
<dbReference type="InterPro" id="IPR016181">
    <property type="entry name" value="Acyl_CoA_acyltransferase"/>
</dbReference>
<evidence type="ECO:0000256" key="4">
    <source>
        <dbReference type="ARBA" id="ARBA00023159"/>
    </source>
</evidence>
<dbReference type="GO" id="GO:0010484">
    <property type="term" value="F:histone H3 acetyltransferase activity"/>
    <property type="evidence" value="ECO:0007669"/>
    <property type="project" value="TreeGrafter"/>
</dbReference>
<evidence type="ECO:0000256" key="3">
    <source>
        <dbReference type="ARBA" id="ARBA00023117"/>
    </source>
</evidence>
<dbReference type="GO" id="GO:0000123">
    <property type="term" value="C:histone acetyltransferase complex"/>
    <property type="evidence" value="ECO:0007669"/>
    <property type="project" value="TreeGrafter"/>
</dbReference>
<dbReference type="Gene3D" id="3.40.630.30">
    <property type="match status" value="1"/>
</dbReference>
<dbReference type="InterPro" id="IPR037800">
    <property type="entry name" value="GCN5"/>
</dbReference>
<dbReference type="GO" id="GO:0045944">
    <property type="term" value="P:positive regulation of transcription by RNA polymerase II"/>
    <property type="evidence" value="ECO:0007669"/>
    <property type="project" value="TreeGrafter"/>
</dbReference>
<evidence type="ECO:0000259" key="9">
    <source>
        <dbReference type="PROSITE" id="PS51186"/>
    </source>
</evidence>
<reference evidence="10 11" key="1">
    <citation type="journal article" date="2019" name="Sci. Rep.">
        <title>Comparative genomics of chytrid fungi reveal insights into the obligate biotrophic and pathogenic lifestyle of Synchytrium endobioticum.</title>
        <authorList>
            <person name="van de Vossenberg B.T.L.H."/>
            <person name="Warris S."/>
            <person name="Nguyen H.D.T."/>
            <person name="van Gent-Pelzer M.P.E."/>
            <person name="Joly D.L."/>
            <person name="van de Geest H.C."/>
            <person name="Bonants P.J.M."/>
            <person name="Smith D.S."/>
            <person name="Levesque C.A."/>
            <person name="van der Lee T.A.J."/>
        </authorList>
    </citation>
    <scope>NUCLEOTIDE SEQUENCE [LARGE SCALE GENOMIC DNA]</scope>
    <source>
        <strain evidence="10 11">CBS 809.83</strain>
    </source>
</reference>
<evidence type="ECO:0000256" key="1">
    <source>
        <dbReference type="ARBA" id="ARBA00004123"/>
    </source>
</evidence>
<dbReference type="PANTHER" id="PTHR45750:SF3">
    <property type="entry name" value="HISTONE ACETYLTRANSFERASE"/>
    <property type="match status" value="1"/>
</dbReference>
<dbReference type="Gene3D" id="1.20.920.10">
    <property type="entry name" value="Bromodomain-like"/>
    <property type="match status" value="1"/>
</dbReference>
<feature type="domain" description="N-acetyltransferase" evidence="9">
    <location>
        <begin position="96"/>
        <end position="236"/>
    </location>
</feature>
<feature type="domain" description="Bromo" evidence="8">
    <location>
        <begin position="338"/>
        <end position="407"/>
    </location>
</feature>
<dbReference type="Pfam" id="PF00583">
    <property type="entry name" value="Acetyltransf_1"/>
    <property type="match status" value="1"/>
</dbReference>
<proteinExistence type="inferred from homology"/>